<accession>A0A498DFD3</accession>
<dbReference type="EMBL" id="RCHD01000005">
    <property type="protein sequence ID" value="RLL37666.1"/>
    <property type="molecule type" value="Genomic_DNA"/>
</dbReference>
<reference evidence="1 2" key="1">
    <citation type="submission" date="2018-09" db="EMBL/GenBank/DDBJ databases">
        <title>The draft genome of Acinetobacter sp. strains.</title>
        <authorList>
            <person name="Qin J."/>
            <person name="Feng Y."/>
            <person name="Zong Z."/>
        </authorList>
    </citation>
    <scope>NUCLEOTIDE SEQUENCE [LARGE SCALE GENOMIC DNA]</scope>
    <source>
        <strain evidence="1 2">WCHAc060003</strain>
    </source>
</reference>
<evidence type="ECO:0000313" key="1">
    <source>
        <dbReference type="EMBL" id="RLL37666.1"/>
    </source>
</evidence>
<name>A0A498DFD3_9GAMM</name>
<sequence>MSNNLEKILNQLDDSKTYQTIDDISKVIFKIPKDGNNKPLEYERMAFGIHESTSYDIDQEGSPYFSHVDLSDLTTETIEYWNKRADIINNPLMKARYLGLIYEFSYEVTQKNIKFPNIIIYIKLLIEIIQKCLVTYDRYLYSLIKRAYVIASSKNQENLVKEIIKLAIQIESQIAEDDLCGTWGLCFDLFIVGKSKYLNKTLKQKIIDEMFDRLTRLKQLSVSETPLRGTEPYVSEQAVNFLLSYYRSIDDQSKITEVLAIFAEIVKLRTKNKNVLLQVSDYEILYGQYIKNSRKAEASVIMEQIQRISPQQTQLLQKISIPVRIPYHLIDQLMIQLKSDNLIKCLDNTLLFFIPKKHQTESNLQNKISGSFFQQLFFQNKIYLDHNGRKVATVKSLEEDPNGNLFQQQAEDIAAPTISIALHTAINQLKEDHLKDTDSFLVHLYTLPLFTEDNKEILRLGIDAYYSE</sequence>
<evidence type="ECO:0000313" key="2">
    <source>
        <dbReference type="Proteomes" id="UP000267166"/>
    </source>
</evidence>
<feature type="non-terminal residue" evidence="1">
    <location>
        <position position="468"/>
    </location>
</feature>
<comment type="caution">
    <text evidence="1">The sequence shown here is derived from an EMBL/GenBank/DDBJ whole genome shotgun (WGS) entry which is preliminary data.</text>
</comment>
<proteinExistence type="predicted"/>
<dbReference type="AlphaFoldDB" id="A0A498DFD3"/>
<organism evidence="1 2">
    <name type="scientific">Acinetobacter cumulans</name>
    <dbReference type="NCBI Taxonomy" id="2136182"/>
    <lineage>
        <taxon>Bacteria</taxon>
        <taxon>Pseudomonadati</taxon>
        <taxon>Pseudomonadota</taxon>
        <taxon>Gammaproteobacteria</taxon>
        <taxon>Moraxellales</taxon>
        <taxon>Moraxellaceae</taxon>
        <taxon>Acinetobacter</taxon>
    </lineage>
</organism>
<dbReference type="Proteomes" id="UP000267166">
    <property type="component" value="Unassembled WGS sequence"/>
</dbReference>
<protein>
    <submittedName>
        <fullName evidence="1">Uncharacterized protein</fullName>
    </submittedName>
</protein>
<gene>
    <name evidence="1" type="ORF">D9K80_03685</name>
</gene>
<dbReference type="RefSeq" id="WP_147435262.1">
    <property type="nucleotide sequence ID" value="NZ_RCHD01000005.1"/>
</dbReference>